<evidence type="ECO:0000313" key="3">
    <source>
        <dbReference type="Proteomes" id="UP000523079"/>
    </source>
</evidence>
<keyword evidence="1" id="KW-0472">Membrane</keyword>
<evidence type="ECO:0000256" key="1">
    <source>
        <dbReference type="SAM" id="Phobius"/>
    </source>
</evidence>
<name>A0A7W3IRR1_9ACTN</name>
<keyword evidence="1" id="KW-1133">Transmembrane helix</keyword>
<keyword evidence="1" id="KW-0812">Transmembrane</keyword>
<organism evidence="2 3">
    <name type="scientific">Microlunatus kandeliicorticis</name>
    <dbReference type="NCBI Taxonomy" id="1759536"/>
    <lineage>
        <taxon>Bacteria</taxon>
        <taxon>Bacillati</taxon>
        <taxon>Actinomycetota</taxon>
        <taxon>Actinomycetes</taxon>
        <taxon>Propionibacteriales</taxon>
        <taxon>Propionibacteriaceae</taxon>
        <taxon>Microlunatus</taxon>
    </lineage>
</organism>
<protein>
    <submittedName>
        <fullName evidence="2">Uncharacterized protein (DUF983 family)</fullName>
    </submittedName>
</protein>
<proteinExistence type="predicted"/>
<dbReference type="EMBL" id="JACGWT010000002">
    <property type="protein sequence ID" value="MBA8794051.1"/>
    <property type="molecule type" value="Genomic_DNA"/>
</dbReference>
<feature type="transmembrane region" description="Helical" evidence="1">
    <location>
        <begin position="7"/>
        <end position="22"/>
    </location>
</feature>
<accession>A0A7W3IRR1</accession>
<dbReference type="AlphaFoldDB" id="A0A7W3IRR1"/>
<keyword evidence="3" id="KW-1185">Reference proteome</keyword>
<sequence>MTLRQGVVLATLAFFTFALYSLCAWFHVPLWVMVIVALVVVALAVLVDRHRARRYRP</sequence>
<feature type="transmembrane region" description="Helical" evidence="1">
    <location>
        <begin position="28"/>
        <end position="47"/>
    </location>
</feature>
<dbReference type="Proteomes" id="UP000523079">
    <property type="component" value="Unassembled WGS sequence"/>
</dbReference>
<evidence type="ECO:0000313" key="2">
    <source>
        <dbReference type="EMBL" id="MBA8794051.1"/>
    </source>
</evidence>
<dbReference type="RefSeq" id="WP_182559573.1">
    <property type="nucleotide sequence ID" value="NZ_JACGWT010000002.1"/>
</dbReference>
<gene>
    <name evidence="2" type="ORF">FHX74_001656</name>
</gene>
<reference evidence="2 3" key="1">
    <citation type="submission" date="2020-07" db="EMBL/GenBank/DDBJ databases">
        <title>Sequencing the genomes of 1000 actinobacteria strains.</title>
        <authorList>
            <person name="Klenk H.-P."/>
        </authorList>
    </citation>
    <scope>NUCLEOTIDE SEQUENCE [LARGE SCALE GENOMIC DNA]</scope>
    <source>
        <strain evidence="2 3">DSM 100723</strain>
    </source>
</reference>
<comment type="caution">
    <text evidence="2">The sequence shown here is derived from an EMBL/GenBank/DDBJ whole genome shotgun (WGS) entry which is preliminary data.</text>
</comment>